<dbReference type="Proteomes" id="UP000000546">
    <property type="component" value="Chromosome"/>
</dbReference>
<evidence type="ECO:0000313" key="1">
    <source>
        <dbReference type="EMBL" id="AAZ18831.1"/>
    </source>
</evidence>
<dbReference type="AlphaFoldDB" id="Q4FT27"/>
<evidence type="ECO:0000313" key="2">
    <source>
        <dbReference type="Proteomes" id="UP000000546"/>
    </source>
</evidence>
<protein>
    <submittedName>
        <fullName evidence="1">Uncharacterized protein</fullName>
    </submittedName>
</protein>
<dbReference type="KEGG" id="par:Psyc_0978"/>
<accession>Q4FT27</accession>
<organism evidence="1 2">
    <name type="scientific">Psychrobacter arcticus (strain DSM 17307 / VKM B-2377 / 273-4)</name>
    <dbReference type="NCBI Taxonomy" id="259536"/>
    <lineage>
        <taxon>Bacteria</taxon>
        <taxon>Pseudomonadati</taxon>
        <taxon>Pseudomonadota</taxon>
        <taxon>Gammaproteobacteria</taxon>
        <taxon>Moraxellales</taxon>
        <taxon>Moraxellaceae</taxon>
        <taxon>Psychrobacter</taxon>
    </lineage>
</organism>
<dbReference type="STRING" id="259536.Psyc_0978"/>
<dbReference type="EMBL" id="CP000082">
    <property type="protein sequence ID" value="AAZ18831.1"/>
    <property type="molecule type" value="Genomic_DNA"/>
</dbReference>
<dbReference type="HOGENOM" id="CLU_2452414_0_0_6"/>
<keyword evidence="2" id="KW-1185">Reference proteome</keyword>
<name>Q4FT27_PSYA2</name>
<sequence length="89" mass="10144">MLVSDDKNLSPFIYQYQKTLGELERKAQMSAWKWMDNDLSVTLSNATIQNGGETALRCDNAELCLPQADAIRLRDYLNKAYPIDEVTDD</sequence>
<proteinExistence type="predicted"/>
<reference evidence="1 2" key="1">
    <citation type="journal article" date="2010" name="Appl. Environ. Microbiol.">
        <title>The genome sequence of Psychrobacter arcticus 273-4, a psychroactive Siberian permafrost bacterium, reveals mechanisms for adaptation to low-temperature growth.</title>
        <authorList>
            <person name="Ayala-del-Rio H.L."/>
            <person name="Chain P.S."/>
            <person name="Grzymski J.J."/>
            <person name="Ponder M.A."/>
            <person name="Ivanova N."/>
            <person name="Bergholz P.W."/>
            <person name="Di Bartolo G."/>
            <person name="Hauser L."/>
            <person name="Land M."/>
            <person name="Bakermans C."/>
            <person name="Rodrigues D."/>
            <person name="Klappenbach J."/>
            <person name="Zarka D."/>
            <person name="Larimer F."/>
            <person name="Richardson P."/>
            <person name="Murray A."/>
            <person name="Thomashow M."/>
            <person name="Tiedje J.M."/>
        </authorList>
    </citation>
    <scope>NUCLEOTIDE SEQUENCE [LARGE SCALE GENOMIC DNA]</scope>
    <source>
        <strain evidence="2">DSM 17307 / VKM B-2377 / 273-4</strain>
    </source>
</reference>
<gene>
    <name evidence="1" type="ordered locus">Psyc_0978</name>
</gene>